<proteinExistence type="predicted"/>
<keyword evidence="2" id="KW-1185">Reference proteome</keyword>
<organism evidence="1 2">
    <name type="scientific">Galactobacter caseinivorans</name>
    <dbReference type="NCBI Taxonomy" id="2676123"/>
    <lineage>
        <taxon>Bacteria</taxon>
        <taxon>Bacillati</taxon>
        <taxon>Actinomycetota</taxon>
        <taxon>Actinomycetes</taxon>
        <taxon>Micrococcales</taxon>
        <taxon>Micrococcaceae</taxon>
        <taxon>Galactobacter</taxon>
    </lineage>
</organism>
<protein>
    <submittedName>
        <fullName evidence="1">Uncharacterized protein</fullName>
    </submittedName>
</protein>
<dbReference type="AlphaFoldDB" id="A0A496PI01"/>
<evidence type="ECO:0000313" key="2">
    <source>
        <dbReference type="Proteomes" id="UP000273119"/>
    </source>
</evidence>
<evidence type="ECO:0000313" key="1">
    <source>
        <dbReference type="EMBL" id="RKW70102.1"/>
    </source>
</evidence>
<dbReference type="Proteomes" id="UP000273119">
    <property type="component" value="Unassembled WGS sequence"/>
</dbReference>
<dbReference type="RefSeq" id="WP_121485290.1">
    <property type="nucleotide sequence ID" value="NZ_QQXL01000005.1"/>
</dbReference>
<accession>A0A496PI01</accession>
<gene>
    <name evidence="1" type="ORF">DWQ67_09085</name>
</gene>
<sequence length="99" mass="9861">MNATSPTQIPTYSASDAAVAAVSAAAAQAPVSTPASVSAPAPVPTHEHGWFTQSSHRTSQGVVVYVSCAECGASRVDLHPSPGLIGSSHALSHEVGGRA</sequence>
<name>A0A496PI01_9MICC</name>
<comment type="caution">
    <text evidence="1">The sequence shown here is derived from an EMBL/GenBank/DDBJ whole genome shotgun (WGS) entry which is preliminary data.</text>
</comment>
<reference evidence="1 2" key="1">
    <citation type="submission" date="2018-07" db="EMBL/GenBank/DDBJ databases">
        <title>Arthrobacter sp. nov., isolated from raw cow's milk with high bacterial count.</title>
        <authorList>
            <person name="Hahne J."/>
            <person name="Isele D."/>
            <person name="Lipski A."/>
        </authorList>
    </citation>
    <scope>NUCLEOTIDE SEQUENCE [LARGE SCALE GENOMIC DNA]</scope>
    <source>
        <strain evidence="1 2">JZ R-183</strain>
    </source>
</reference>
<dbReference type="EMBL" id="QQXL01000005">
    <property type="protein sequence ID" value="RKW70102.1"/>
    <property type="molecule type" value="Genomic_DNA"/>
</dbReference>